<gene>
    <name evidence="5" type="ORF">DJ017_18260</name>
</gene>
<evidence type="ECO:0000256" key="2">
    <source>
        <dbReference type="SAM" id="MobiDB-lite"/>
    </source>
</evidence>
<dbReference type="SMART" id="SM00939">
    <property type="entry name" value="PepX_C"/>
    <property type="match status" value="1"/>
</dbReference>
<proteinExistence type="predicted"/>
<reference evidence="6" key="1">
    <citation type="submission" date="2018-05" db="EMBL/GenBank/DDBJ databases">
        <authorList>
            <person name="Li X."/>
        </authorList>
    </citation>
    <scope>NUCLEOTIDE SEQUENCE [LARGE SCALE GENOMIC DNA]</scope>
    <source>
        <strain evidence="6">LX32</strain>
    </source>
</reference>
<keyword evidence="1" id="KW-0378">Hydrolase</keyword>
<feature type="signal peptide" evidence="3">
    <location>
        <begin position="1"/>
        <end position="22"/>
    </location>
</feature>
<dbReference type="SUPFAM" id="SSF53474">
    <property type="entry name" value="alpha/beta-Hydrolases"/>
    <property type="match status" value="1"/>
</dbReference>
<protein>
    <recommendedName>
        <fullName evidence="4">Xaa-Pro dipeptidyl-peptidase C-terminal domain-containing protein</fullName>
    </recommendedName>
</protein>
<dbReference type="Gene3D" id="1.10.3020.10">
    <property type="entry name" value="alpha-amino acid ester hydrolase ( Helical cap domain)"/>
    <property type="match status" value="1"/>
</dbReference>
<dbReference type="Gene3D" id="3.40.50.1820">
    <property type="entry name" value="alpha/beta hydrolase"/>
    <property type="match status" value="1"/>
</dbReference>
<dbReference type="Proteomes" id="UP000249254">
    <property type="component" value="Unassembled WGS sequence"/>
</dbReference>
<evidence type="ECO:0000259" key="4">
    <source>
        <dbReference type="SMART" id="SM00939"/>
    </source>
</evidence>
<dbReference type="OrthoDB" id="9806163at2"/>
<evidence type="ECO:0000313" key="6">
    <source>
        <dbReference type="Proteomes" id="UP000249254"/>
    </source>
</evidence>
<sequence>MTASPAARTLAALLALAPGATAAGAPAKVSRPGVYQGYAQATYDGAERSSFYIPMRDGVRLAADLFRPTTGGKLAAERLPVIWMHTPYNRRDYRGQPTVERYPGYAMQLVKYGYNVAVVDFRGLYASEGRNVGYNRGEWRGAARTDAYDVTEWFARQPWSSGRIGMWGCSATGGSQMQAATTRPPSLKAIMPMSAEFDAYPFVQLGGVQSPPRSTASAAQANAERDAQAAPVDGADGAAELKAAVAGHARNVEQVGSAPFRDSIAPGVGEAWWMRSSPSTYLAALRNGEFGVYAVANWEEAGTRHGAFRTFRNLPNTKLLVGPGTHCDWSGVKADTGFDITIEELRFFDHWLKGVDNGVMREPRVTYYTYNRPADAPWRTAASWPPREAVAQTFRLGAGALDKGLQGESAAGEDHALTAAPAPSSSTFIETPAGGLSYETAPLAADLEITGDPLLRLWVSTEGSDVDVLATLEDVAPDGAAVTRQMVGRLRASHRALAPAPYDNLGLPWHSHRQADARPMPRGEPQELAFDLLPMSYLFKAGHRVRLRLTFADPQGRVGLPVSVHRGGETASFISLPVAAR</sequence>
<name>A0A328ACM9_9CAUL</name>
<feature type="chain" id="PRO_5016320325" description="Xaa-Pro dipeptidyl-peptidase C-terminal domain-containing protein" evidence="3">
    <location>
        <begin position="23"/>
        <end position="581"/>
    </location>
</feature>
<evidence type="ECO:0000256" key="1">
    <source>
        <dbReference type="ARBA" id="ARBA00022801"/>
    </source>
</evidence>
<feature type="region of interest" description="Disordered" evidence="2">
    <location>
        <begin position="211"/>
        <end position="233"/>
    </location>
</feature>
<dbReference type="RefSeq" id="WP_111530528.1">
    <property type="nucleotide sequence ID" value="NZ_JBHRSG010000003.1"/>
</dbReference>
<keyword evidence="6" id="KW-1185">Reference proteome</keyword>
<comment type="caution">
    <text evidence="5">The sequence shown here is derived from an EMBL/GenBank/DDBJ whole genome shotgun (WGS) entry which is preliminary data.</text>
</comment>
<dbReference type="PANTHER" id="PTHR43056">
    <property type="entry name" value="PEPTIDASE S9 PROLYL OLIGOPEPTIDASE"/>
    <property type="match status" value="1"/>
</dbReference>
<dbReference type="Gene3D" id="2.60.120.260">
    <property type="entry name" value="Galactose-binding domain-like"/>
    <property type="match status" value="1"/>
</dbReference>
<dbReference type="InterPro" id="IPR000383">
    <property type="entry name" value="Xaa-Pro-like_dom"/>
</dbReference>
<dbReference type="PANTHER" id="PTHR43056:SF10">
    <property type="entry name" value="COCE_NOND FAMILY, PUTATIVE (AFU_ORTHOLOGUE AFUA_7G00600)-RELATED"/>
    <property type="match status" value="1"/>
</dbReference>
<dbReference type="SUPFAM" id="SSF49785">
    <property type="entry name" value="Galactose-binding domain-like"/>
    <property type="match status" value="1"/>
</dbReference>
<evidence type="ECO:0000313" key="5">
    <source>
        <dbReference type="EMBL" id="RAK51966.1"/>
    </source>
</evidence>
<dbReference type="InterPro" id="IPR005674">
    <property type="entry name" value="CocE/Ser_esterase"/>
</dbReference>
<feature type="domain" description="Xaa-Pro dipeptidyl-peptidase C-terminal" evidence="4">
    <location>
        <begin position="345"/>
        <end position="575"/>
    </location>
</feature>
<dbReference type="InterPro" id="IPR050585">
    <property type="entry name" value="Xaa-Pro_dipeptidyl-ppase/CocE"/>
</dbReference>
<keyword evidence="3" id="KW-0732">Signal</keyword>
<dbReference type="EMBL" id="QFYQ01000002">
    <property type="protein sequence ID" value="RAK51966.1"/>
    <property type="molecule type" value="Genomic_DNA"/>
</dbReference>
<dbReference type="NCBIfam" id="TIGR00976">
    <property type="entry name" value="CocE_NonD"/>
    <property type="match status" value="1"/>
</dbReference>
<dbReference type="Pfam" id="PF02129">
    <property type="entry name" value="Peptidase_S15"/>
    <property type="match status" value="1"/>
</dbReference>
<evidence type="ECO:0000256" key="3">
    <source>
        <dbReference type="SAM" id="SignalP"/>
    </source>
</evidence>
<dbReference type="AlphaFoldDB" id="A0A328ACM9"/>
<organism evidence="5 6">
    <name type="scientific">Phenylobacterium soli</name>
    <dbReference type="NCBI Taxonomy" id="2170551"/>
    <lineage>
        <taxon>Bacteria</taxon>
        <taxon>Pseudomonadati</taxon>
        <taxon>Pseudomonadota</taxon>
        <taxon>Alphaproteobacteria</taxon>
        <taxon>Caulobacterales</taxon>
        <taxon>Caulobacteraceae</taxon>
        <taxon>Phenylobacterium</taxon>
    </lineage>
</organism>
<dbReference type="InterPro" id="IPR008979">
    <property type="entry name" value="Galactose-bd-like_sf"/>
</dbReference>
<accession>A0A328ACM9</accession>
<dbReference type="Pfam" id="PF08530">
    <property type="entry name" value="PepX_C"/>
    <property type="match status" value="1"/>
</dbReference>
<dbReference type="InterPro" id="IPR013736">
    <property type="entry name" value="Xaa-Pro_dipept_C"/>
</dbReference>
<dbReference type="InterPro" id="IPR029058">
    <property type="entry name" value="AB_hydrolase_fold"/>
</dbReference>
<dbReference type="GO" id="GO:0008239">
    <property type="term" value="F:dipeptidyl-peptidase activity"/>
    <property type="evidence" value="ECO:0007669"/>
    <property type="project" value="InterPro"/>
</dbReference>